<protein>
    <recommendedName>
        <fullName evidence="1">ATP-dependent Clp protease adapter protein ClpS</fullName>
    </recommendedName>
</protein>
<dbReference type="PANTHER" id="PTHR33473:SF19">
    <property type="entry name" value="ATP-DEPENDENT CLP PROTEASE ADAPTER PROTEIN CLPS"/>
    <property type="match status" value="1"/>
</dbReference>
<keyword evidence="3" id="KW-0378">Hydrolase</keyword>
<feature type="domain" description="Adaptor protein ClpS core" evidence="2">
    <location>
        <begin position="20"/>
        <end position="98"/>
    </location>
</feature>
<comment type="similarity">
    <text evidence="1">Belongs to the ClpS family.</text>
</comment>
<reference evidence="3 4" key="1">
    <citation type="submission" date="2023-04" db="EMBL/GenBank/DDBJ databases">
        <title>Spirochaete genome identified in red abalone sample constitutes a novel genus.</title>
        <authorList>
            <person name="Sharma S.P."/>
            <person name="Purcell C.M."/>
            <person name="Hyde J.R."/>
            <person name="Severin A.J."/>
        </authorList>
    </citation>
    <scope>NUCLEOTIDE SEQUENCE [LARGE SCALE GENOMIC DNA]</scope>
    <source>
        <strain evidence="3 4">SP-2023</strain>
    </source>
</reference>
<dbReference type="Gene3D" id="3.30.1390.10">
    <property type="match status" value="1"/>
</dbReference>
<dbReference type="Pfam" id="PF02617">
    <property type="entry name" value="ClpS"/>
    <property type="match status" value="1"/>
</dbReference>
<name>A0ABY8MJ46_9SPIO</name>
<keyword evidence="4" id="KW-1185">Reference proteome</keyword>
<dbReference type="InterPro" id="IPR003769">
    <property type="entry name" value="ClpS_core"/>
</dbReference>
<evidence type="ECO:0000313" key="4">
    <source>
        <dbReference type="Proteomes" id="UP001228690"/>
    </source>
</evidence>
<sequence>MPATKEEEDSGVGVDTALRQPKSYQVIMLNDDYTTRDFVVEVLVEVFRKSRPEATALMLNIHNEGRTVVGVYSYDIAVSKVRKTAELARKADFPLRCQIEEV</sequence>
<evidence type="ECO:0000259" key="2">
    <source>
        <dbReference type="Pfam" id="PF02617"/>
    </source>
</evidence>
<dbReference type="RefSeq" id="WP_326928099.1">
    <property type="nucleotide sequence ID" value="NZ_CP123443.1"/>
</dbReference>
<dbReference type="InterPro" id="IPR022935">
    <property type="entry name" value="ClpS"/>
</dbReference>
<dbReference type="EMBL" id="CP123443">
    <property type="protein sequence ID" value="WGK69903.1"/>
    <property type="molecule type" value="Genomic_DNA"/>
</dbReference>
<dbReference type="Proteomes" id="UP001228690">
    <property type="component" value="Chromosome"/>
</dbReference>
<dbReference type="GO" id="GO:0006508">
    <property type="term" value="P:proteolysis"/>
    <property type="evidence" value="ECO:0007669"/>
    <property type="project" value="UniProtKB-KW"/>
</dbReference>
<proteinExistence type="inferred from homology"/>
<gene>
    <name evidence="1" type="primary">clpS</name>
    <name evidence="3" type="ORF">P0082_03330</name>
</gene>
<dbReference type="HAMAP" id="MF_00302">
    <property type="entry name" value="ClpS"/>
    <property type="match status" value="1"/>
</dbReference>
<evidence type="ECO:0000313" key="3">
    <source>
        <dbReference type="EMBL" id="WGK69903.1"/>
    </source>
</evidence>
<dbReference type="PANTHER" id="PTHR33473">
    <property type="entry name" value="ATP-DEPENDENT CLP PROTEASE ADAPTER PROTEIN CLPS1, CHLOROPLASTIC"/>
    <property type="match status" value="1"/>
</dbReference>
<accession>A0ABY8MJ46</accession>
<dbReference type="SUPFAM" id="SSF54736">
    <property type="entry name" value="ClpS-like"/>
    <property type="match status" value="1"/>
</dbReference>
<dbReference type="InterPro" id="IPR014719">
    <property type="entry name" value="Ribosomal_bL12_C/ClpS-like"/>
</dbReference>
<organism evidence="3 4">
    <name type="scientific">Candidatus Haliotispira prima</name>
    <dbReference type="NCBI Taxonomy" id="3034016"/>
    <lineage>
        <taxon>Bacteria</taxon>
        <taxon>Pseudomonadati</taxon>
        <taxon>Spirochaetota</taxon>
        <taxon>Spirochaetia</taxon>
        <taxon>Spirochaetales</taxon>
        <taxon>Spirochaetaceae</taxon>
        <taxon>Candidatus Haliotispira</taxon>
    </lineage>
</organism>
<comment type="subunit">
    <text evidence="1">Binds to the N-terminal domain of the chaperone ClpA.</text>
</comment>
<comment type="function">
    <text evidence="1">Involved in the modulation of the specificity of the ClpAP-mediated ATP-dependent protein degradation.</text>
</comment>
<keyword evidence="3" id="KW-0645">Protease</keyword>
<evidence type="ECO:0000256" key="1">
    <source>
        <dbReference type="HAMAP-Rule" id="MF_00302"/>
    </source>
</evidence>
<dbReference type="GO" id="GO:0008233">
    <property type="term" value="F:peptidase activity"/>
    <property type="evidence" value="ECO:0007669"/>
    <property type="project" value="UniProtKB-KW"/>
</dbReference>